<dbReference type="AlphaFoldDB" id="A0A199VTT4"/>
<dbReference type="InterPro" id="IPR043502">
    <property type="entry name" value="DNA/RNA_pol_sf"/>
</dbReference>
<evidence type="ECO:0000259" key="2">
    <source>
        <dbReference type="Pfam" id="PF00078"/>
    </source>
</evidence>
<name>A0A199VTT4_ANACO</name>
<dbReference type="CDD" id="cd01650">
    <property type="entry name" value="RT_nLTR_like"/>
    <property type="match status" value="1"/>
</dbReference>
<dbReference type="Proteomes" id="UP000092600">
    <property type="component" value="Unassembled WGS sequence"/>
</dbReference>
<accession>A0A199VTT4</accession>
<dbReference type="InterPro" id="IPR000477">
    <property type="entry name" value="RT_dom"/>
</dbReference>
<protein>
    <submittedName>
        <fullName evidence="3">Transposon TX1 uncharacterized 149 kDa protein</fullName>
    </submittedName>
</protein>
<proteinExistence type="predicted"/>
<dbReference type="EMBL" id="LSRQ01000876">
    <property type="protein sequence ID" value="OAY80413.1"/>
    <property type="molecule type" value="Genomic_DNA"/>
</dbReference>
<comment type="caution">
    <text evidence="3">The sequence shown here is derived from an EMBL/GenBank/DDBJ whole genome shotgun (WGS) entry which is preliminary data.</text>
</comment>
<evidence type="ECO:0000313" key="4">
    <source>
        <dbReference type="Proteomes" id="UP000092600"/>
    </source>
</evidence>
<dbReference type="STRING" id="4615.A0A199VTT4"/>
<reference evidence="3 4" key="1">
    <citation type="journal article" date="2016" name="DNA Res.">
        <title>The draft genome of MD-2 pineapple using hybrid error correction of long reads.</title>
        <authorList>
            <person name="Redwan R.M."/>
            <person name="Saidin A."/>
            <person name="Kumar S.V."/>
        </authorList>
    </citation>
    <scope>NUCLEOTIDE SEQUENCE [LARGE SCALE GENOMIC DNA]</scope>
    <source>
        <strain evidence="4">cv. MD2</strain>
        <tissue evidence="3">Leaf</tissue>
    </source>
</reference>
<sequence>MARQSRRSLRPKLKARYEDLCLQEEIKWKQRSRVHWLKHLFSFFYNQLGVTQDPSAKIDLHAAYCDETFDLSGLQSPFTLPEVKRAVFSSAPEKAPGPDGLPMLFYQRFWNLLKDDIMSVFNCFYNGTANLDLINTMWLCLIPKKKESLFANDFRPISLVHSMAKLISKVLASRLQIFLHDLINPYQAAFIKGRHIFDNFNCAHILIHHLHTAKARAALLKIDFERAFDRINWHFLFDLLQARGFTPRWISWIQALLQTASTAVILNGTPGKRFTRSALSPTLYLMHRCFVQVAPEGNDNTPTTRSWDRKRKTAHTPICG</sequence>
<evidence type="ECO:0000313" key="3">
    <source>
        <dbReference type="EMBL" id="OAY80413.1"/>
    </source>
</evidence>
<dbReference type="SUPFAM" id="SSF56672">
    <property type="entry name" value="DNA/RNA polymerases"/>
    <property type="match status" value="1"/>
</dbReference>
<dbReference type="PANTHER" id="PTHR19446">
    <property type="entry name" value="REVERSE TRANSCRIPTASES"/>
    <property type="match status" value="1"/>
</dbReference>
<evidence type="ECO:0000256" key="1">
    <source>
        <dbReference type="SAM" id="MobiDB-lite"/>
    </source>
</evidence>
<dbReference type="Pfam" id="PF00078">
    <property type="entry name" value="RVT_1"/>
    <property type="match status" value="1"/>
</dbReference>
<feature type="region of interest" description="Disordered" evidence="1">
    <location>
        <begin position="300"/>
        <end position="320"/>
    </location>
</feature>
<gene>
    <name evidence="3" type="ORF">ACMD2_09104</name>
</gene>
<organism evidence="3 4">
    <name type="scientific">Ananas comosus</name>
    <name type="common">Pineapple</name>
    <name type="synonym">Ananas ananas</name>
    <dbReference type="NCBI Taxonomy" id="4615"/>
    <lineage>
        <taxon>Eukaryota</taxon>
        <taxon>Viridiplantae</taxon>
        <taxon>Streptophyta</taxon>
        <taxon>Embryophyta</taxon>
        <taxon>Tracheophyta</taxon>
        <taxon>Spermatophyta</taxon>
        <taxon>Magnoliopsida</taxon>
        <taxon>Liliopsida</taxon>
        <taxon>Poales</taxon>
        <taxon>Bromeliaceae</taxon>
        <taxon>Bromelioideae</taxon>
        <taxon>Ananas</taxon>
    </lineage>
</organism>
<feature type="domain" description="Reverse transcriptase" evidence="2">
    <location>
        <begin position="142"/>
        <end position="275"/>
    </location>
</feature>